<accession>A0A9P0FBY9</accession>
<feature type="compositionally biased region" description="Polar residues" evidence="3">
    <location>
        <begin position="262"/>
        <end position="281"/>
    </location>
</feature>
<feature type="signal peptide" evidence="4">
    <location>
        <begin position="1"/>
        <end position="16"/>
    </location>
</feature>
<dbReference type="Pfam" id="PF00379">
    <property type="entry name" value="Chitin_bind_4"/>
    <property type="match status" value="1"/>
</dbReference>
<dbReference type="EMBL" id="OV121132">
    <property type="protein sequence ID" value="CAH0547607.1"/>
    <property type="molecule type" value="Genomic_DNA"/>
</dbReference>
<proteinExistence type="predicted"/>
<dbReference type="PROSITE" id="PS00233">
    <property type="entry name" value="CHIT_BIND_RR_1"/>
    <property type="match status" value="1"/>
</dbReference>
<evidence type="ECO:0000256" key="4">
    <source>
        <dbReference type="SAM" id="SignalP"/>
    </source>
</evidence>
<name>A0A9P0FBY9_BRAAE</name>
<dbReference type="InterPro" id="IPR000618">
    <property type="entry name" value="Insect_cuticle"/>
</dbReference>
<dbReference type="Proteomes" id="UP001154078">
    <property type="component" value="Chromosome 1"/>
</dbReference>
<dbReference type="PROSITE" id="PS51257">
    <property type="entry name" value="PROKAR_LIPOPROTEIN"/>
    <property type="match status" value="1"/>
</dbReference>
<feature type="region of interest" description="Disordered" evidence="3">
    <location>
        <begin position="255"/>
        <end position="281"/>
    </location>
</feature>
<keyword evidence="4" id="KW-0732">Signal</keyword>
<feature type="region of interest" description="Disordered" evidence="3">
    <location>
        <begin position="58"/>
        <end position="85"/>
    </location>
</feature>
<evidence type="ECO:0000256" key="1">
    <source>
        <dbReference type="ARBA" id="ARBA00022460"/>
    </source>
</evidence>
<evidence type="ECO:0000313" key="5">
    <source>
        <dbReference type="EMBL" id="CAH0547607.1"/>
    </source>
</evidence>
<organism evidence="5 6">
    <name type="scientific">Brassicogethes aeneus</name>
    <name type="common">Rape pollen beetle</name>
    <name type="synonym">Meligethes aeneus</name>
    <dbReference type="NCBI Taxonomy" id="1431903"/>
    <lineage>
        <taxon>Eukaryota</taxon>
        <taxon>Metazoa</taxon>
        <taxon>Ecdysozoa</taxon>
        <taxon>Arthropoda</taxon>
        <taxon>Hexapoda</taxon>
        <taxon>Insecta</taxon>
        <taxon>Pterygota</taxon>
        <taxon>Neoptera</taxon>
        <taxon>Endopterygota</taxon>
        <taxon>Coleoptera</taxon>
        <taxon>Polyphaga</taxon>
        <taxon>Cucujiformia</taxon>
        <taxon>Nitidulidae</taxon>
        <taxon>Meligethinae</taxon>
        <taxon>Brassicogethes</taxon>
    </lineage>
</organism>
<feature type="compositionally biased region" description="Polar residues" evidence="3">
    <location>
        <begin position="65"/>
        <end position="75"/>
    </location>
</feature>
<dbReference type="OrthoDB" id="6365759at2759"/>
<evidence type="ECO:0000313" key="6">
    <source>
        <dbReference type="Proteomes" id="UP001154078"/>
    </source>
</evidence>
<evidence type="ECO:0000256" key="2">
    <source>
        <dbReference type="PROSITE-ProRule" id="PRU00497"/>
    </source>
</evidence>
<sequence length="281" mass="29506">MKQSILVLALFGLASCGRLENVKYLPPSANGDFKSALGPDATPSQNPGYQYTKSGELARQVASGEANQETHTGSSAGPEGQYNINAQGAMSGHLGGQHSGVDIPILKLENNNNGDGTYNYLYETGDGIKAQEQGMGGVKAEGGFSYTAPDGQTYEITYIADENGFQPQGAHLPTPPPIPEAILKSIELNKAALVKGGNLEGQYDEAKYGDGAYTEDNGSQTPYEAARAPTTSFGGPLVERTPSAYKGLAASSQFGGSYGQKEVQQNNQGTEESINNGGYKY</sequence>
<protein>
    <submittedName>
        <fullName evidence="5">Uncharacterized protein</fullName>
    </submittedName>
</protein>
<dbReference type="PANTHER" id="PTHR10380">
    <property type="entry name" value="CUTICLE PROTEIN"/>
    <property type="match status" value="1"/>
</dbReference>
<feature type="region of interest" description="Disordered" evidence="3">
    <location>
        <begin position="216"/>
        <end position="236"/>
    </location>
</feature>
<keyword evidence="6" id="KW-1185">Reference proteome</keyword>
<gene>
    <name evidence="5" type="ORF">MELIAE_LOCUS1565</name>
</gene>
<keyword evidence="1 2" id="KW-0193">Cuticle</keyword>
<feature type="chain" id="PRO_5040119792" evidence="4">
    <location>
        <begin position="17"/>
        <end position="281"/>
    </location>
</feature>
<dbReference type="AlphaFoldDB" id="A0A9P0FBY9"/>
<dbReference type="GO" id="GO:0062129">
    <property type="term" value="C:chitin-based extracellular matrix"/>
    <property type="evidence" value="ECO:0007669"/>
    <property type="project" value="TreeGrafter"/>
</dbReference>
<evidence type="ECO:0000256" key="3">
    <source>
        <dbReference type="SAM" id="MobiDB-lite"/>
    </source>
</evidence>
<dbReference type="GO" id="GO:0008010">
    <property type="term" value="F:structural constituent of chitin-based larval cuticle"/>
    <property type="evidence" value="ECO:0007669"/>
    <property type="project" value="TreeGrafter"/>
</dbReference>
<dbReference type="PRINTS" id="PR00947">
    <property type="entry name" value="CUTICLE"/>
</dbReference>
<dbReference type="InterPro" id="IPR050468">
    <property type="entry name" value="Cuticle_Struct_Prot"/>
</dbReference>
<dbReference type="InterPro" id="IPR031311">
    <property type="entry name" value="CHIT_BIND_RR_consensus"/>
</dbReference>
<dbReference type="PROSITE" id="PS51155">
    <property type="entry name" value="CHIT_BIND_RR_2"/>
    <property type="match status" value="1"/>
</dbReference>
<reference evidence="5" key="1">
    <citation type="submission" date="2021-12" db="EMBL/GenBank/DDBJ databases">
        <authorList>
            <person name="King R."/>
        </authorList>
    </citation>
    <scope>NUCLEOTIDE SEQUENCE</scope>
</reference>
<dbReference type="PANTHER" id="PTHR10380:SF173">
    <property type="entry name" value="CUTICULAR PROTEIN 47EF, ISOFORM C-RELATED"/>
    <property type="match status" value="1"/>
</dbReference>